<reference evidence="1" key="2">
    <citation type="journal article" date="2015" name="Data Brief">
        <title>Shoot transcriptome of the giant reed, Arundo donax.</title>
        <authorList>
            <person name="Barrero R.A."/>
            <person name="Guerrero F.D."/>
            <person name="Moolhuijzen P."/>
            <person name="Goolsby J.A."/>
            <person name="Tidwell J."/>
            <person name="Bellgard S.E."/>
            <person name="Bellgard M.I."/>
        </authorList>
    </citation>
    <scope>NUCLEOTIDE SEQUENCE</scope>
    <source>
        <tissue evidence="1">Shoot tissue taken approximately 20 cm above the soil surface</tissue>
    </source>
</reference>
<dbReference type="AlphaFoldDB" id="A0A0A9H9D9"/>
<accession>A0A0A9H9D9</accession>
<evidence type="ECO:0000313" key="1">
    <source>
        <dbReference type="EMBL" id="JAE31456.1"/>
    </source>
</evidence>
<organism evidence="1">
    <name type="scientific">Arundo donax</name>
    <name type="common">Giant reed</name>
    <name type="synonym">Donax arundinaceus</name>
    <dbReference type="NCBI Taxonomy" id="35708"/>
    <lineage>
        <taxon>Eukaryota</taxon>
        <taxon>Viridiplantae</taxon>
        <taxon>Streptophyta</taxon>
        <taxon>Embryophyta</taxon>
        <taxon>Tracheophyta</taxon>
        <taxon>Spermatophyta</taxon>
        <taxon>Magnoliopsida</taxon>
        <taxon>Liliopsida</taxon>
        <taxon>Poales</taxon>
        <taxon>Poaceae</taxon>
        <taxon>PACMAD clade</taxon>
        <taxon>Arundinoideae</taxon>
        <taxon>Arundineae</taxon>
        <taxon>Arundo</taxon>
    </lineage>
</organism>
<sequence length="25" mass="3133">MIFKRYDMSCILNYRAIWFMQPFSA</sequence>
<proteinExistence type="predicted"/>
<name>A0A0A9H9D9_ARUDO</name>
<protein>
    <submittedName>
        <fullName evidence="1">Uncharacterized protein</fullName>
    </submittedName>
</protein>
<reference evidence="1" key="1">
    <citation type="submission" date="2014-09" db="EMBL/GenBank/DDBJ databases">
        <authorList>
            <person name="Magalhaes I.L.F."/>
            <person name="Oliveira U."/>
            <person name="Santos F.R."/>
            <person name="Vidigal T.H.D.A."/>
            <person name="Brescovit A.D."/>
            <person name="Santos A.J."/>
        </authorList>
    </citation>
    <scope>NUCLEOTIDE SEQUENCE</scope>
    <source>
        <tissue evidence="1">Shoot tissue taken approximately 20 cm above the soil surface</tissue>
    </source>
</reference>
<dbReference type="EMBL" id="GBRH01166440">
    <property type="protein sequence ID" value="JAE31456.1"/>
    <property type="molecule type" value="Transcribed_RNA"/>
</dbReference>